<dbReference type="Gene3D" id="3.40.1490.10">
    <property type="entry name" value="Bit1"/>
    <property type="match status" value="1"/>
</dbReference>
<organism evidence="1 2">
    <name type="scientific">Serratia grimesii</name>
    <dbReference type="NCBI Taxonomy" id="82995"/>
    <lineage>
        <taxon>Bacteria</taxon>
        <taxon>Pseudomonadati</taxon>
        <taxon>Pseudomonadota</taxon>
        <taxon>Gammaproteobacteria</taxon>
        <taxon>Enterobacterales</taxon>
        <taxon>Yersiniaceae</taxon>
        <taxon>Serratia</taxon>
    </lineage>
</organism>
<evidence type="ECO:0000313" key="2">
    <source>
        <dbReference type="Proteomes" id="UP000262210"/>
    </source>
</evidence>
<dbReference type="AlphaFoldDB" id="A0A9C7V974"/>
<gene>
    <name evidence="1" type="ORF">DHV72_18760</name>
</gene>
<dbReference type="EMBL" id="DPSM01000028">
    <property type="protein sequence ID" value="HCK02042.1"/>
    <property type="molecule type" value="Genomic_DNA"/>
</dbReference>
<name>A0A9C7V974_9GAMM</name>
<accession>A0A9C7V974</accession>
<proteinExistence type="predicted"/>
<dbReference type="InterPro" id="IPR017021">
    <property type="entry name" value="UCP033763"/>
</dbReference>
<evidence type="ECO:0000313" key="1">
    <source>
        <dbReference type="EMBL" id="HCK02042.1"/>
    </source>
</evidence>
<dbReference type="SUPFAM" id="SSF102462">
    <property type="entry name" value="Peptidyl-tRNA hydrolase II"/>
    <property type="match status" value="1"/>
</dbReference>
<dbReference type="Proteomes" id="UP000262210">
    <property type="component" value="Unassembled WGS sequence"/>
</dbReference>
<sequence>MMEDLSSKTTLAERCVIVLNQDLPLGNIANAAAVLALTLGQRHPMLVGEVLADSHGQCWPGLIPIGISVLAASEEQLSALLQQSHATEVDRILFPVDGQQTTNYAQFLASVANRPSSEWHLLGIALAGEKKTVRKLTAKLNLLS</sequence>
<dbReference type="InterPro" id="IPR023476">
    <property type="entry name" value="Pep_tRNA_hydro_II_dom_sf"/>
</dbReference>
<reference evidence="1 2" key="1">
    <citation type="journal article" date="2018" name="Nat. Biotechnol.">
        <title>A standardized bacterial taxonomy based on genome phylogeny substantially revises the tree of life.</title>
        <authorList>
            <person name="Parks D.H."/>
            <person name="Chuvochina M."/>
            <person name="Waite D.W."/>
            <person name="Rinke C."/>
            <person name="Skarshewski A."/>
            <person name="Chaumeil P.A."/>
            <person name="Hugenholtz P."/>
        </authorList>
    </citation>
    <scope>NUCLEOTIDE SEQUENCE [LARGE SCALE GENOMIC DNA]</scope>
    <source>
        <strain evidence="1">UBA11264</strain>
    </source>
</reference>
<dbReference type="Pfam" id="PF09391">
    <property type="entry name" value="DUF2000"/>
    <property type="match status" value="1"/>
</dbReference>
<dbReference type="RefSeq" id="WP_262188916.1">
    <property type="nucleotide sequence ID" value="NZ_CAMIRG010000001.1"/>
</dbReference>
<protein>
    <submittedName>
        <fullName evidence="1">DUF2000 domain-containing protein</fullName>
    </submittedName>
</protein>
<dbReference type="PIRSF" id="PIRSF033736">
    <property type="entry name" value="UCP033763"/>
    <property type="match status" value="1"/>
</dbReference>
<dbReference type="InterPro" id="IPR018988">
    <property type="entry name" value="DUF2000"/>
</dbReference>
<comment type="caution">
    <text evidence="1">The sequence shown here is derived from an EMBL/GenBank/DDBJ whole genome shotgun (WGS) entry which is preliminary data.</text>
</comment>